<evidence type="ECO:0000256" key="4">
    <source>
        <dbReference type="ARBA" id="ARBA00025765"/>
    </source>
</evidence>
<dbReference type="PANTHER" id="PTHR10535:SF0">
    <property type="entry name" value="DNA-DIRECTED RNA POLYMERASES I, II, AND III SUBUNIT RPABC1"/>
    <property type="match status" value="1"/>
</dbReference>
<accession>A0A7J7CLU8</accession>
<dbReference type="FunFam" id="3.40.1340.10:FF:000001">
    <property type="entry name" value="DNA-directed RNA polymerases I, II, and III subunit RPABC1"/>
    <property type="match status" value="1"/>
</dbReference>
<dbReference type="Proteomes" id="UP000593562">
    <property type="component" value="Unassembled WGS sequence"/>
</dbReference>
<keyword evidence="8" id="KW-1185">Reference proteome</keyword>
<sequence>MTLSEDEINTLSRIRRTIMKMLKDRGYLVADFEINMTKEEFISKFGENVKREDLAFAKAKTNDSSDQIHVFFPEEPKVGVTMIKNYAKRIIEENFSRAIMVVQQKLTQAAVESMDKFSRVLHLEVFKEYELLVNVAEHVLVPDHQVLTAEEKKTLLDRYNVKETQLPRVQVRDPIARYYGMKRGQVVKIIRPSETAGQYVTYRYCV</sequence>
<dbReference type="GO" id="GO:0006362">
    <property type="term" value="P:transcription elongation by RNA polymerase I"/>
    <property type="evidence" value="ECO:0007669"/>
    <property type="project" value="TreeGrafter"/>
</dbReference>
<evidence type="ECO:0000256" key="1">
    <source>
        <dbReference type="ARBA" id="ARBA00004123"/>
    </source>
</evidence>
<dbReference type="Gene3D" id="3.90.940.20">
    <property type="entry name" value="RPB5-like RNA polymerase subunit"/>
    <property type="match status" value="1"/>
</dbReference>
<comment type="subcellular location">
    <subcellularLocation>
        <location evidence="1">Nucleus</location>
    </subcellularLocation>
</comment>
<gene>
    <name evidence="7" type="ORF">HS088_TW15G00546</name>
</gene>
<dbReference type="InterPro" id="IPR014381">
    <property type="entry name" value="Arch_Rpo5/euc_Rpb5"/>
</dbReference>
<dbReference type="GO" id="GO:0006366">
    <property type="term" value="P:transcription by RNA polymerase II"/>
    <property type="evidence" value="ECO:0007669"/>
    <property type="project" value="TreeGrafter"/>
</dbReference>
<evidence type="ECO:0000256" key="2">
    <source>
        <dbReference type="ARBA" id="ARBA00023163"/>
    </source>
</evidence>
<dbReference type="GO" id="GO:0042797">
    <property type="term" value="P:tRNA transcription by RNA polymerase III"/>
    <property type="evidence" value="ECO:0007669"/>
    <property type="project" value="TreeGrafter"/>
</dbReference>
<organism evidence="7 8">
    <name type="scientific">Tripterygium wilfordii</name>
    <name type="common">Thunder God vine</name>
    <dbReference type="NCBI Taxonomy" id="458696"/>
    <lineage>
        <taxon>Eukaryota</taxon>
        <taxon>Viridiplantae</taxon>
        <taxon>Streptophyta</taxon>
        <taxon>Embryophyta</taxon>
        <taxon>Tracheophyta</taxon>
        <taxon>Spermatophyta</taxon>
        <taxon>Magnoliopsida</taxon>
        <taxon>eudicotyledons</taxon>
        <taxon>Gunneridae</taxon>
        <taxon>Pentapetalae</taxon>
        <taxon>rosids</taxon>
        <taxon>fabids</taxon>
        <taxon>Celastrales</taxon>
        <taxon>Celastraceae</taxon>
        <taxon>Tripterygium</taxon>
    </lineage>
</organism>
<dbReference type="Gene3D" id="3.40.1340.10">
    <property type="entry name" value="RNA polymerase, Rpb5, N-terminal domain"/>
    <property type="match status" value="1"/>
</dbReference>
<dbReference type="InterPro" id="IPR005571">
    <property type="entry name" value="RNA_pol_Rpb5_N"/>
</dbReference>
<keyword evidence="3" id="KW-0539">Nucleus</keyword>
<evidence type="ECO:0000313" key="8">
    <source>
        <dbReference type="Proteomes" id="UP000593562"/>
    </source>
</evidence>
<dbReference type="Pfam" id="PF03871">
    <property type="entry name" value="RNA_pol_Rpb5_N"/>
    <property type="match status" value="1"/>
</dbReference>
<evidence type="ECO:0000256" key="3">
    <source>
        <dbReference type="ARBA" id="ARBA00023242"/>
    </source>
</evidence>
<dbReference type="PANTHER" id="PTHR10535">
    <property type="entry name" value="DNA-DIRECTED RNA POLYMERASES I, II, AND III SUBUNIT RPABC1"/>
    <property type="match status" value="1"/>
</dbReference>
<dbReference type="SUPFAM" id="SSF53036">
    <property type="entry name" value="Eukaryotic RPB5 N-terminal domain"/>
    <property type="match status" value="1"/>
</dbReference>
<dbReference type="InterPro" id="IPR036710">
    <property type="entry name" value="RNA_pol_Rpb5_N_sf"/>
</dbReference>
<dbReference type="InterPro" id="IPR035913">
    <property type="entry name" value="RPB5-like_sf"/>
</dbReference>
<comment type="similarity">
    <text evidence="4">Belongs to the archaeal Rpo5/eukaryotic RPB5 RNA polymerase subunit family.</text>
</comment>
<feature type="domain" description="RNA polymerase Rpb5 N-terminal" evidence="6">
    <location>
        <begin position="5"/>
        <end position="90"/>
    </location>
</feature>
<dbReference type="GO" id="GO:0003677">
    <property type="term" value="F:DNA binding"/>
    <property type="evidence" value="ECO:0007669"/>
    <property type="project" value="InterPro"/>
</dbReference>
<dbReference type="GO" id="GO:0005736">
    <property type="term" value="C:RNA polymerase I complex"/>
    <property type="evidence" value="ECO:0007669"/>
    <property type="project" value="TreeGrafter"/>
</dbReference>
<dbReference type="GO" id="GO:0005665">
    <property type="term" value="C:RNA polymerase II, core complex"/>
    <property type="evidence" value="ECO:0007669"/>
    <property type="project" value="TreeGrafter"/>
</dbReference>
<evidence type="ECO:0000259" key="5">
    <source>
        <dbReference type="Pfam" id="PF01191"/>
    </source>
</evidence>
<dbReference type="HAMAP" id="MF_00025">
    <property type="entry name" value="RNApol_Rpo5_RPB5"/>
    <property type="match status" value="1"/>
</dbReference>
<dbReference type="PIRSF" id="PIRSF000747">
    <property type="entry name" value="RPB5"/>
    <property type="match status" value="1"/>
</dbReference>
<keyword evidence="2" id="KW-0804">Transcription</keyword>
<evidence type="ECO:0000313" key="7">
    <source>
        <dbReference type="EMBL" id="KAF5735047.1"/>
    </source>
</evidence>
<dbReference type="GO" id="GO:0003899">
    <property type="term" value="F:DNA-directed RNA polymerase activity"/>
    <property type="evidence" value="ECO:0007669"/>
    <property type="project" value="InterPro"/>
</dbReference>
<dbReference type="SUPFAM" id="SSF55287">
    <property type="entry name" value="RPB5-like RNA polymerase subunit"/>
    <property type="match status" value="1"/>
</dbReference>
<proteinExistence type="inferred from homology"/>
<dbReference type="GO" id="GO:0005666">
    <property type="term" value="C:RNA polymerase III complex"/>
    <property type="evidence" value="ECO:0007669"/>
    <property type="project" value="TreeGrafter"/>
</dbReference>
<dbReference type="FunFam" id="3.90.940.20:FF:000001">
    <property type="entry name" value="DNA-directed RNA polymerases I, II, and III subunit RPABC1"/>
    <property type="match status" value="1"/>
</dbReference>
<dbReference type="InterPro" id="IPR000783">
    <property type="entry name" value="RNA_pol_subH/Rpb5_C"/>
</dbReference>
<reference evidence="7 8" key="1">
    <citation type="journal article" date="2020" name="Nat. Commun.">
        <title>Genome of Tripterygium wilfordii and identification of cytochrome P450 involved in triptolide biosynthesis.</title>
        <authorList>
            <person name="Tu L."/>
            <person name="Su P."/>
            <person name="Zhang Z."/>
            <person name="Gao L."/>
            <person name="Wang J."/>
            <person name="Hu T."/>
            <person name="Zhou J."/>
            <person name="Zhang Y."/>
            <person name="Zhao Y."/>
            <person name="Liu Y."/>
            <person name="Song Y."/>
            <person name="Tong Y."/>
            <person name="Lu Y."/>
            <person name="Yang J."/>
            <person name="Xu C."/>
            <person name="Jia M."/>
            <person name="Peters R.J."/>
            <person name="Huang L."/>
            <person name="Gao W."/>
        </authorList>
    </citation>
    <scope>NUCLEOTIDE SEQUENCE [LARGE SCALE GENOMIC DNA]</scope>
    <source>
        <strain evidence="8">cv. XIE 37</strain>
        <tissue evidence="7">Leaf</tissue>
    </source>
</reference>
<evidence type="ECO:0000259" key="6">
    <source>
        <dbReference type="Pfam" id="PF03871"/>
    </source>
</evidence>
<protein>
    <submittedName>
        <fullName evidence="7">DNA-directed RNA polymerases II and IV subunit 5A</fullName>
    </submittedName>
</protein>
<dbReference type="EMBL" id="JAAARO010000015">
    <property type="protein sequence ID" value="KAF5735047.1"/>
    <property type="molecule type" value="Genomic_DNA"/>
</dbReference>
<dbReference type="AlphaFoldDB" id="A0A7J7CLU8"/>
<dbReference type="NCBIfam" id="NF007129">
    <property type="entry name" value="PRK09570.1"/>
    <property type="match status" value="1"/>
</dbReference>
<name>A0A7J7CLU8_TRIWF</name>
<feature type="domain" description="RNA polymerase subunit H/Rpb5 C-terminal" evidence="5">
    <location>
        <begin position="133"/>
        <end position="205"/>
    </location>
</feature>
<dbReference type="Pfam" id="PF01191">
    <property type="entry name" value="RNA_pol_Rpb5_C"/>
    <property type="match status" value="1"/>
</dbReference>
<dbReference type="OrthoDB" id="248779at2759"/>
<dbReference type="InParanoid" id="A0A7J7CLU8"/>
<comment type="caution">
    <text evidence="7">The sequence shown here is derived from an EMBL/GenBank/DDBJ whole genome shotgun (WGS) entry which is preliminary data.</text>
</comment>
<keyword evidence="7" id="KW-0240">DNA-directed RNA polymerase</keyword>